<evidence type="ECO:0000256" key="6">
    <source>
        <dbReference type="SAM" id="MobiDB-lite"/>
    </source>
</evidence>
<accession>A0A0C3BZ40</accession>
<proteinExistence type="predicted"/>
<evidence type="ECO:0000259" key="8">
    <source>
        <dbReference type="PROSITE" id="PS50850"/>
    </source>
</evidence>
<dbReference type="Gene3D" id="1.20.1250.20">
    <property type="entry name" value="MFS general substrate transporter like domains"/>
    <property type="match status" value="2"/>
</dbReference>
<dbReference type="InterPro" id="IPR011701">
    <property type="entry name" value="MFS"/>
</dbReference>
<feature type="transmembrane region" description="Helical" evidence="7">
    <location>
        <begin position="31"/>
        <end position="51"/>
    </location>
</feature>
<feature type="transmembrane region" description="Helical" evidence="7">
    <location>
        <begin position="103"/>
        <end position="122"/>
    </location>
</feature>
<dbReference type="Pfam" id="PF07690">
    <property type="entry name" value="MFS_1"/>
    <property type="match status" value="2"/>
</dbReference>
<evidence type="ECO:0000256" key="5">
    <source>
        <dbReference type="ARBA" id="ARBA00023136"/>
    </source>
</evidence>
<dbReference type="InterPro" id="IPR036259">
    <property type="entry name" value="MFS_trans_sf"/>
</dbReference>
<dbReference type="PANTHER" id="PTHR42718:SF9">
    <property type="entry name" value="MAJOR FACILITATOR SUPERFAMILY MULTIDRUG TRANSPORTER MFSC"/>
    <property type="match status" value="1"/>
</dbReference>
<feature type="transmembrane region" description="Helical" evidence="7">
    <location>
        <begin position="311"/>
        <end position="336"/>
    </location>
</feature>
<feature type="transmembrane region" description="Helical" evidence="7">
    <location>
        <begin position="375"/>
        <end position="395"/>
    </location>
</feature>
<name>A0A0C3BZ40_HEBCY</name>
<feature type="transmembrane region" description="Helical" evidence="7">
    <location>
        <begin position="440"/>
        <end position="462"/>
    </location>
</feature>
<evidence type="ECO:0000313" key="10">
    <source>
        <dbReference type="Proteomes" id="UP000053424"/>
    </source>
</evidence>
<dbReference type="PROSITE" id="PS50850">
    <property type="entry name" value="MFS"/>
    <property type="match status" value="1"/>
</dbReference>
<feature type="transmembrane region" description="Helical" evidence="7">
    <location>
        <begin position="258"/>
        <end position="278"/>
    </location>
</feature>
<feature type="transmembrane region" description="Helical" evidence="7">
    <location>
        <begin position="161"/>
        <end position="184"/>
    </location>
</feature>
<keyword evidence="5 7" id="KW-0472">Membrane</keyword>
<evidence type="ECO:0000256" key="1">
    <source>
        <dbReference type="ARBA" id="ARBA00004141"/>
    </source>
</evidence>
<feature type="domain" description="Major facilitator superfamily (MFS) profile" evidence="8">
    <location>
        <begin position="37"/>
        <end position="505"/>
    </location>
</feature>
<dbReference type="GO" id="GO:0022857">
    <property type="term" value="F:transmembrane transporter activity"/>
    <property type="evidence" value="ECO:0007669"/>
    <property type="project" value="InterPro"/>
</dbReference>
<evidence type="ECO:0000256" key="4">
    <source>
        <dbReference type="ARBA" id="ARBA00022989"/>
    </source>
</evidence>
<dbReference type="SUPFAM" id="SSF103473">
    <property type="entry name" value="MFS general substrate transporter"/>
    <property type="match status" value="1"/>
</dbReference>
<dbReference type="PANTHER" id="PTHR42718">
    <property type="entry name" value="MAJOR FACILITATOR SUPERFAMILY MULTIDRUG TRANSPORTER MFSC"/>
    <property type="match status" value="1"/>
</dbReference>
<keyword evidence="4 7" id="KW-1133">Transmembrane helix</keyword>
<reference evidence="9 10" key="1">
    <citation type="submission" date="2014-04" db="EMBL/GenBank/DDBJ databases">
        <authorList>
            <consortium name="DOE Joint Genome Institute"/>
            <person name="Kuo A."/>
            <person name="Gay G."/>
            <person name="Dore J."/>
            <person name="Kohler A."/>
            <person name="Nagy L.G."/>
            <person name="Floudas D."/>
            <person name="Copeland A."/>
            <person name="Barry K.W."/>
            <person name="Cichocki N."/>
            <person name="Veneault-Fourrey C."/>
            <person name="LaButti K."/>
            <person name="Lindquist E.A."/>
            <person name="Lipzen A."/>
            <person name="Lundell T."/>
            <person name="Morin E."/>
            <person name="Murat C."/>
            <person name="Sun H."/>
            <person name="Tunlid A."/>
            <person name="Henrissat B."/>
            <person name="Grigoriev I.V."/>
            <person name="Hibbett D.S."/>
            <person name="Martin F."/>
            <person name="Nordberg H.P."/>
            <person name="Cantor M.N."/>
            <person name="Hua S.X."/>
        </authorList>
    </citation>
    <scope>NUCLEOTIDE SEQUENCE [LARGE SCALE GENOMIC DNA]</scope>
    <source>
        <strain evidence="10">h7</strain>
    </source>
</reference>
<dbReference type="GO" id="GO:0016020">
    <property type="term" value="C:membrane"/>
    <property type="evidence" value="ECO:0007669"/>
    <property type="project" value="UniProtKB-SubCell"/>
</dbReference>
<feature type="transmembrane region" description="Helical" evidence="7">
    <location>
        <begin position="134"/>
        <end position="154"/>
    </location>
</feature>
<feature type="region of interest" description="Disordered" evidence="6">
    <location>
        <begin position="1"/>
        <end position="25"/>
    </location>
</feature>
<evidence type="ECO:0000313" key="9">
    <source>
        <dbReference type="EMBL" id="KIM37309.1"/>
    </source>
</evidence>
<dbReference type="EMBL" id="KN831798">
    <property type="protein sequence ID" value="KIM37309.1"/>
    <property type="molecule type" value="Genomic_DNA"/>
</dbReference>
<dbReference type="STRING" id="686832.A0A0C3BZ40"/>
<evidence type="ECO:0000256" key="7">
    <source>
        <dbReference type="SAM" id="Phobius"/>
    </source>
</evidence>
<feature type="transmembrane region" description="Helical" evidence="7">
    <location>
        <begin position="227"/>
        <end position="246"/>
    </location>
</feature>
<dbReference type="Proteomes" id="UP000053424">
    <property type="component" value="Unassembled WGS sequence"/>
</dbReference>
<feature type="compositionally biased region" description="Basic and acidic residues" evidence="6">
    <location>
        <begin position="519"/>
        <end position="541"/>
    </location>
</feature>
<feature type="region of interest" description="Disordered" evidence="6">
    <location>
        <begin position="511"/>
        <end position="560"/>
    </location>
</feature>
<feature type="compositionally biased region" description="Low complexity" evidence="6">
    <location>
        <begin position="10"/>
        <end position="25"/>
    </location>
</feature>
<keyword evidence="10" id="KW-1185">Reference proteome</keyword>
<protein>
    <recommendedName>
        <fullName evidence="8">Major facilitator superfamily (MFS) profile domain-containing protein</fullName>
    </recommendedName>
</protein>
<dbReference type="OrthoDB" id="5086884at2759"/>
<feature type="transmembrane region" description="Helical" evidence="7">
    <location>
        <begin position="482"/>
        <end position="501"/>
    </location>
</feature>
<dbReference type="InterPro" id="IPR020846">
    <property type="entry name" value="MFS_dom"/>
</dbReference>
<feature type="transmembrane region" description="Helical" evidence="7">
    <location>
        <begin position="348"/>
        <end position="368"/>
    </location>
</feature>
<evidence type="ECO:0000256" key="2">
    <source>
        <dbReference type="ARBA" id="ARBA00022448"/>
    </source>
</evidence>
<gene>
    <name evidence="9" type="ORF">M413DRAFT_448602</name>
</gene>
<comment type="subcellular location">
    <subcellularLocation>
        <location evidence="1">Membrane</location>
        <topology evidence="1">Multi-pass membrane protein</topology>
    </subcellularLocation>
</comment>
<dbReference type="AlphaFoldDB" id="A0A0C3BZ40"/>
<organism evidence="9 10">
    <name type="scientific">Hebeloma cylindrosporum</name>
    <dbReference type="NCBI Taxonomy" id="76867"/>
    <lineage>
        <taxon>Eukaryota</taxon>
        <taxon>Fungi</taxon>
        <taxon>Dikarya</taxon>
        <taxon>Basidiomycota</taxon>
        <taxon>Agaricomycotina</taxon>
        <taxon>Agaricomycetes</taxon>
        <taxon>Agaricomycetidae</taxon>
        <taxon>Agaricales</taxon>
        <taxon>Agaricineae</taxon>
        <taxon>Hymenogastraceae</taxon>
        <taxon>Hebeloma</taxon>
    </lineage>
</organism>
<sequence length="560" mass="60138">MAAPSMTPKLAQLSQSPELSPSSMLPPTRPLLTSCIIVLTVASSMLINIANSTAVSIALPTIQKEMKLEPAQLPWIMSAYPLSSGCLFLVCGRLADVYGRKRTFLVGSFLLAVFTLACGFSNDVLTLDILRGIQGIGAAATIPASLGILAHAFAPSRARTVAFATFSAGAPLGGAFGMALGGILTAFTPKTWRSSFYLLSGMTFLCFVVGLIFIDDDVPSEEVDKRIDWLGALLVTSGLILIIFALSQGKNTLQGWATPYVIALLVLGVMLIGLFLLWQHYLEKVHDDPFSSLTPPPLLKLSIWTRANGRIAAIVMIAFTNWAAFVSWVFWVQLYYQNYVHYTAMQTVIRFLPMFASGITCNIIVGFMAARVPMVWLVGVGSLATTSACLLFAIIDPSTTYWSYGFAASVASAMGGDFVFSAGTLFIAKSSLPHEQSVSAALFSTMTQLGSAVGITVTTVVFNSVGSKIRPGEDPLPMYRAAQWACFAFGVIATTLGFTFFRGVGVVGHRAPEPDSITENEKGEPQGERMTLQEDVKEGDKMGTSVVEYTSNPKPNARID</sequence>
<reference evidence="10" key="2">
    <citation type="submission" date="2015-01" db="EMBL/GenBank/DDBJ databases">
        <title>Evolutionary Origins and Diversification of the Mycorrhizal Mutualists.</title>
        <authorList>
            <consortium name="DOE Joint Genome Institute"/>
            <consortium name="Mycorrhizal Genomics Consortium"/>
            <person name="Kohler A."/>
            <person name="Kuo A."/>
            <person name="Nagy L.G."/>
            <person name="Floudas D."/>
            <person name="Copeland A."/>
            <person name="Barry K.W."/>
            <person name="Cichocki N."/>
            <person name="Veneault-Fourrey C."/>
            <person name="LaButti K."/>
            <person name="Lindquist E.A."/>
            <person name="Lipzen A."/>
            <person name="Lundell T."/>
            <person name="Morin E."/>
            <person name="Murat C."/>
            <person name="Riley R."/>
            <person name="Ohm R."/>
            <person name="Sun H."/>
            <person name="Tunlid A."/>
            <person name="Henrissat B."/>
            <person name="Grigoriev I.V."/>
            <person name="Hibbett D.S."/>
            <person name="Martin F."/>
        </authorList>
    </citation>
    <scope>NUCLEOTIDE SEQUENCE [LARGE SCALE GENOMIC DNA]</scope>
    <source>
        <strain evidence="10">h7</strain>
    </source>
</reference>
<evidence type="ECO:0000256" key="3">
    <source>
        <dbReference type="ARBA" id="ARBA00022692"/>
    </source>
</evidence>
<feature type="transmembrane region" description="Helical" evidence="7">
    <location>
        <begin position="196"/>
        <end position="215"/>
    </location>
</feature>
<dbReference type="HOGENOM" id="CLU_000960_27_0_1"/>
<keyword evidence="2" id="KW-0813">Transport</keyword>
<keyword evidence="3 7" id="KW-0812">Transmembrane</keyword>
<feature type="transmembrane region" description="Helical" evidence="7">
    <location>
        <begin position="401"/>
        <end position="428"/>
    </location>
</feature>
<feature type="transmembrane region" description="Helical" evidence="7">
    <location>
        <begin position="71"/>
        <end position="91"/>
    </location>
</feature>